<organism evidence="1 2">
    <name type="scientific">Orbilia oligospora</name>
    <name type="common">Nematode-trapping fungus</name>
    <name type="synonym">Arthrobotrys oligospora</name>
    <dbReference type="NCBI Taxonomy" id="2813651"/>
    <lineage>
        <taxon>Eukaryota</taxon>
        <taxon>Fungi</taxon>
        <taxon>Dikarya</taxon>
        <taxon>Ascomycota</taxon>
        <taxon>Pezizomycotina</taxon>
        <taxon>Orbiliomycetes</taxon>
        <taxon>Orbiliales</taxon>
        <taxon>Orbiliaceae</taxon>
        <taxon>Orbilia</taxon>
    </lineage>
</organism>
<accession>A0A7C8URI2</accession>
<evidence type="ECO:0000313" key="2">
    <source>
        <dbReference type="Proteomes" id="UP000472727"/>
    </source>
</evidence>
<dbReference type="AlphaFoldDB" id="A0A7C8URI2"/>
<dbReference type="EMBL" id="WIWS01000035">
    <property type="protein sequence ID" value="KAF3219739.1"/>
    <property type="molecule type" value="Genomic_DNA"/>
</dbReference>
<protein>
    <submittedName>
        <fullName evidence="1">Uncharacterized protein</fullName>
    </submittedName>
</protein>
<sequence length="219" mass="24330">MSRAKAAEIIVGDYTMMSNMDRSVKNIVPSSISGIVSLIRTHDLEIQKLPEEARIDISSIPTVLNAKASEGGNNGSKLESLFENEAGGLGEEGHLGNLVVKTPCKYHELAVKDSESENREAPSSGSLVNFLAKSTLKEVERVSRNELKPGDYARLNDLKLIRERNALAHENWGKLAMILESREYSMHKQNYSRIFAWVVKSSIEEAAAEYASQRRNPEN</sequence>
<name>A0A7C8URI2_ORBOL</name>
<evidence type="ECO:0000313" key="1">
    <source>
        <dbReference type="EMBL" id="KAF3219739.1"/>
    </source>
</evidence>
<comment type="caution">
    <text evidence="1">The sequence shown here is derived from an EMBL/GenBank/DDBJ whole genome shotgun (WGS) entry which is preliminary data.</text>
</comment>
<proteinExistence type="predicted"/>
<reference evidence="1 2" key="1">
    <citation type="submission" date="2019-06" db="EMBL/GenBank/DDBJ databases">
        <authorList>
            <person name="Palmer J.M."/>
        </authorList>
    </citation>
    <scope>NUCLEOTIDE SEQUENCE [LARGE SCALE GENOMIC DNA]</scope>
    <source>
        <strain evidence="1 2">TWF106</strain>
    </source>
</reference>
<gene>
    <name evidence="1" type="ORF">TWF106_006893</name>
</gene>
<dbReference type="Proteomes" id="UP000472727">
    <property type="component" value="Unassembled WGS sequence"/>
</dbReference>